<proteinExistence type="inferred from homology"/>
<comment type="caution">
    <text evidence="6">The sequence shown here is derived from an EMBL/GenBank/DDBJ whole genome shotgun (WGS) entry which is preliminary data.</text>
</comment>
<sequence>MSTKTTEAILNVLIFFGLVALLFVVGYPQYKEAQPVKVRIGVDKFFGGMPFYVAQIDTTRRYFQLEKVAPEFVDIKGDPLEGIKNGDYDVCAVPWYKLLISPSMNGDTVKAVGAIIFKGIADAIIIPKGTKMKFLKDLNGKKIGYLSNESYIFDLIAPNFVIEKLTKYTKVPLSTEELATALSTKKVDALFVLEPYRSYLLFAGDTVLDEGLVNRYIMPSMPYLAIVMRKSFVQNQRLAAFRLKNVLDGVLGYIRLHPEVGKQVLVKNNDWSSDPTFLASIRIPDFQRLAEVDIKAIEGFQTYLVRNGIGTCGIKPQEFLFEKIDFRR</sequence>
<dbReference type="SUPFAM" id="SSF53850">
    <property type="entry name" value="Periplasmic binding protein-like II"/>
    <property type="match status" value="1"/>
</dbReference>
<protein>
    <recommendedName>
        <fullName evidence="5">SsuA/THI5-like domain-containing protein</fullName>
    </recommendedName>
</protein>
<dbReference type="Pfam" id="PF09084">
    <property type="entry name" value="NMT1"/>
    <property type="match status" value="1"/>
</dbReference>
<dbReference type="InterPro" id="IPR015168">
    <property type="entry name" value="SsuA/THI5"/>
</dbReference>
<keyword evidence="3" id="KW-0732">Signal</keyword>
<feature type="domain" description="SsuA/THI5-like" evidence="5">
    <location>
        <begin position="50"/>
        <end position="200"/>
    </location>
</feature>
<gene>
    <name evidence="6" type="ORF">ENV70_04795</name>
</gene>
<dbReference type="AlphaFoldDB" id="A0A7C6AFD6"/>
<keyword evidence="4" id="KW-0472">Membrane</keyword>
<dbReference type="GO" id="GO:0042597">
    <property type="term" value="C:periplasmic space"/>
    <property type="evidence" value="ECO:0007669"/>
    <property type="project" value="UniProtKB-SubCell"/>
</dbReference>
<dbReference type="PANTHER" id="PTHR30024:SF47">
    <property type="entry name" value="TAURINE-BINDING PERIPLASMIC PROTEIN"/>
    <property type="match status" value="1"/>
</dbReference>
<evidence type="ECO:0000256" key="3">
    <source>
        <dbReference type="ARBA" id="ARBA00022729"/>
    </source>
</evidence>
<evidence type="ECO:0000256" key="4">
    <source>
        <dbReference type="SAM" id="Phobius"/>
    </source>
</evidence>
<comment type="subcellular location">
    <subcellularLocation>
        <location evidence="1">Periplasm</location>
    </subcellularLocation>
</comment>
<accession>A0A7C6AFD6</accession>
<reference evidence="6" key="1">
    <citation type="journal article" date="2020" name="mSystems">
        <title>Genome- and Community-Level Interaction Insights into Carbon Utilization and Element Cycling Functions of Hydrothermarchaeota in Hydrothermal Sediment.</title>
        <authorList>
            <person name="Zhou Z."/>
            <person name="Liu Y."/>
            <person name="Xu W."/>
            <person name="Pan J."/>
            <person name="Luo Z.H."/>
            <person name="Li M."/>
        </authorList>
    </citation>
    <scope>NUCLEOTIDE SEQUENCE [LARGE SCALE GENOMIC DNA]</scope>
    <source>
        <strain evidence="6">SpSt-783</strain>
    </source>
</reference>
<comment type="similarity">
    <text evidence="2">Belongs to the bacterial solute-binding protein SsuA/TauA family.</text>
</comment>
<keyword evidence="4" id="KW-1133">Transmembrane helix</keyword>
<evidence type="ECO:0000259" key="5">
    <source>
        <dbReference type="Pfam" id="PF09084"/>
    </source>
</evidence>
<dbReference type="PANTHER" id="PTHR30024">
    <property type="entry name" value="ALIPHATIC SULFONATES-BINDING PROTEIN-RELATED"/>
    <property type="match status" value="1"/>
</dbReference>
<dbReference type="EMBL" id="DTHJ01000097">
    <property type="protein sequence ID" value="HHS62916.1"/>
    <property type="molecule type" value="Genomic_DNA"/>
</dbReference>
<keyword evidence="4" id="KW-0812">Transmembrane</keyword>
<evidence type="ECO:0000313" key="6">
    <source>
        <dbReference type="EMBL" id="HHS62916.1"/>
    </source>
</evidence>
<name>A0A7C6AFD6_UNCW3</name>
<evidence type="ECO:0000256" key="1">
    <source>
        <dbReference type="ARBA" id="ARBA00004418"/>
    </source>
</evidence>
<dbReference type="Gene3D" id="3.40.190.10">
    <property type="entry name" value="Periplasmic binding protein-like II"/>
    <property type="match status" value="2"/>
</dbReference>
<feature type="transmembrane region" description="Helical" evidence="4">
    <location>
        <begin position="12"/>
        <end position="30"/>
    </location>
</feature>
<organism evidence="6">
    <name type="scientific">candidate division WOR-3 bacterium</name>
    <dbReference type="NCBI Taxonomy" id="2052148"/>
    <lineage>
        <taxon>Bacteria</taxon>
        <taxon>Bacteria division WOR-3</taxon>
    </lineage>
</organism>
<evidence type="ECO:0000256" key="2">
    <source>
        <dbReference type="ARBA" id="ARBA00010742"/>
    </source>
</evidence>